<evidence type="ECO:0000313" key="3">
    <source>
        <dbReference type="Proteomes" id="UP001594288"/>
    </source>
</evidence>
<dbReference type="Gene3D" id="3.90.226.10">
    <property type="entry name" value="2-enoyl-CoA Hydratase, Chain A, domain 1"/>
    <property type="match status" value="1"/>
</dbReference>
<comment type="similarity">
    <text evidence="1">Belongs to the enoyl-CoA hydratase/isomerase family.</text>
</comment>
<proteinExistence type="inferred from homology"/>
<comment type="caution">
    <text evidence="2">The sequence shown here is derived from an EMBL/GenBank/DDBJ whole genome shotgun (WGS) entry which is preliminary data.</text>
</comment>
<accession>A0ABV6YP86</accession>
<dbReference type="InterPro" id="IPR014748">
    <property type="entry name" value="Enoyl-CoA_hydra_C"/>
</dbReference>
<dbReference type="PANTHER" id="PTHR42964">
    <property type="entry name" value="ENOYL-COA HYDRATASE"/>
    <property type="match status" value="1"/>
</dbReference>
<dbReference type="InterPro" id="IPR051683">
    <property type="entry name" value="Enoyl-CoA_Hydratase/Isomerase"/>
</dbReference>
<evidence type="ECO:0000256" key="1">
    <source>
        <dbReference type="ARBA" id="ARBA00005254"/>
    </source>
</evidence>
<dbReference type="PANTHER" id="PTHR42964:SF1">
    <property type="entry name" value="POLYKETIDE BIOSYNTHESIS ENOYL-COA HYDRATASE PKSH-RELATED"/>
    <property type="match status" value="1"/>
</dbReference>
<keyword evidence="3" id="KW-1185">Reference proteome</keyword>
<dbReference type="CDD" id="cd06558">
    <property type="entry name" value="crotonase-like"/>
    <property type="match status" value="1"/>
</dbReference>
<evidence type="ECO:0000313" key="2">
    <source>
        <dbReference type="EMBL" id="MFC1799893.1"/>
    </source>
</evidence>
<sequence length="260" mass="28760">MGFETVEVKIENMVAWVALNRPEVRNAFNEVMIEELIQVLDQVEMDDSVRVMVLTGNGKAFCAGADLNWMKRMKNFTYDENYQDALRLAELMYKIYNLPKPTIARVNGASIGGSNGLLAACDMAIASHRAEFSLSEVKIGLVPACIGPYLLKKVGESACRELFLSGERISADQACELGLVNDVVTHVNLTRRVDEKISNLLTSGPHALAVSKELLSTISEMTLEEARDHTAKVIAELRAGDEAQEGMTAFLEKRKPKWLP</sequence>
<dbReference type="Gene3D" id="1.10.12.10">
    <property type="entry name" value="Lyase 2-enoyl-coa Hydratase, Chain A, domain 2"/>
    <property type="match status" value="1"/>
</dbReference>
<dbReference type="InterPro" id="IPR001753">
    <property type="entry name" value="Enoyl-CoA_hydra/iso"/>
</dbReference>
<name>A0ABV6YP86_UNCEI</name>
<protein>
    <submittedName>
        <fullName evidence="2">Enoyl-CoA hydratase/isomerase family protein</fullName>
    </submittedName>
</protein>
<organism evidence="2 3">
    <name type="scientific">Eiseniibacteriota bacterium</name>
    <dbReference type="NCBI Taxonomy" id="2212470"/>
    <lineage>
        <taxon>Bacteria</taxon>
        <taxon>Candidatus Eiseniibacteriota</taxon>
    </lineage>
</organism>
<dbReference type="InterPro" id="IPR029045">
    <property type="entry name" value="ClpP/crotonase-like_dom_sf"/>
</dbReference>
<dbReference type="SUPFAM" id="SSF52096">
    <property type="entry name" value="ClpP/crotonase"/>
    <property type="match status" value="1"/>
</dbReference>
<dbReference type="Pfam" id="PF00378">
    <property type="entry name" value="ECH_1"/>
    <property type="match status" value="1"/>
</dbReference>
<gene>
    <name evidence="2" type="ORF">ACFL2Z_03175</name>
</gene>
<reference evidence="2 3" key="1">
    <citation type="submission" date="2024-09" db="EMBL/GenBank/DDBJ databases">
        <authorList>
            <person name="D'Angelo T."/>
        </authorList>
    </citation>
    <scope>NUCLEOTIDE SEQUENCE [LARGE SCALE GENOMIC DNA]</scope>
    <source>
        <strain evidence="2">SAG AM-311-F02</strain>
    </source>
</reference>
<dbReference type="EMBL" id="JBHPEI010000040">
    <property type="protein sequence ID" value="MFC1799893.1"/>
    <property type="molecule type" value="Genomic_DNA"/>
</dbReference>
<dbReference type="Proteomes" id="UP001594288">
    <property type="component" value="Unassembled WGS sequence"/>
</dbReference>